<evidence type="ECO:0000313" key="1">
    <source>
        <dbReference type="EMBL" id="MDX7985944.1"/>
    </source>
</evidence>
<comment type="caution">
    <text evidence="1">The sequence shown here is derived from an EMBL/GenBank/DDBJ whole genome shotgun (WGS) entry which is preliminary data.</text>
</comment>
<dbReference type="RefSeq" id="WP_319928398.1">
    <property type="nucleotide sequence ID" value="NZ_VCDN01000004.1"/>
</dbReference>
<dbReference type="EMBL" id="VCDN01000004">
    <property type="protein sequence ID" value="MDX7985944.1"/>
    <property type="molecule type" value="Genomic_DNA"/>
</dbReference>
<protein>
    <submittedName>
        <fullName evidence="1">Type VI secretion system lipoprotein TssJ</fullName>
    </submittedName>
</protein>
<dbReference type="InterPro" id="IPR017734">
    <property type="entry name" value="T6SS_SciN"/>
</dbReference>
<proteinExistence type="predicted"/>
<dbReference type="PANTHER" id="PTHR37625:SF4">
    <property type="entry name" value="OUTER MEMBRANE LIPOPROTEIN"/>
    <property type="match status" value="1"/>
</dbReference>
<keyword evidence="2" id="KW-1185">Reference proteome</keyword>
<dbReference type="InterPro" id="IPR038706">
    <property type="entry name" value="Type_VI_SciN-like_sf"/>
</dbReference>
<dbReference type="Gene3D" id="2.60.40.4150">
    <property type="entry name" value="Type VI secretion system, lipoprotein SciN"/>
    <property type="match status" value="1"/>
</dbReference>
<gene>
    <name evidence="1" type="primary">tssJ</name>
    <name evidence="1" type="ORF">FE392_01145</name>
</gene>
<keyword evidence="1" id="KW-0449">Lipoprotein</keyword>
<dbReference type="Pfam" id="PF12790">
    <property type="entry name" value="T6SS-SciN"/>
    <property type="match status" value="1"/>
</dbReference>
<reference evidence="2" key="1">
    <citation type="journal article" date="2024" name="Toxins">
        <title>Genome Sequence Analysis of Native Xenorhabdus Strains Isolated from Entomopathogenic Nematodes in Argentina.</title>
        <authorList>
            <person name="Palma L."/>
            <person name="Frizzo L."/>
            <person name="Kaiser S."/>
            <person name="Berry C."/>
            <person name="Caballero P."/>
            <person name="Bode H.B."/>
            <person name="Del Valle E.E."/>
        </authorList>
    </citation>
    <scope>NUCLEOTIDE SEQUENCE [LARGE SCALE GENOMIC DNA]</scope>
    <source>
        <strain evidence="2">12</strain>
    </source>
</reference>
<dbReference type="NCBIfam" id="TIGR03352">
    <property type="entry name" value="VI_chp_3"/>
    <property type="match status" value="1"/>
</dbReference>
<evidence type="ECO:0000313" key="2">
    <source>
        <dbReference type="Proteomes" id="UP001271890"/>
    </source>
</evidence>
<sequence>MKTHFLIINKKIIKWLSGILLFFILITLTGCSSSPKQEKLPLYKFIFTALDNVNDSAPLKISIVLLKSNIEFMSADFFSLQANVQTVLGDKLINAEQFFLLPSQHQYSWSEKKIPEASYIGIFAEYKQLNGKKWRIVFPVPVPEQPSFYEFWSSPPDELIICIQVTDKGLNSTTANKCDTGYAVDEGTT</sequence>
<dbReference type="PANTHER" id="PTHR37625">
    <property type="entry name" value="OUTER MEMBRANE LIPOPROTEIN-RELATED"/>
    <property type="match status" value="1"/>
</dbReference>
<dbReference type="Proteomes" id="UP001271890">
    <property type="component" value="Unassembled WGS sequence"/>
</dbReference>
<name>A0ABU4S424_9GAMM</name>
<organism evidence="1 2">
    <name type="scientific">Xenorhabdus santafensis</name>
    <dbReference type="NCBI Taxonomy" id="2582833"/>
    <lineage>
        <taxon>Bacteria</taxon>
        <taxon>Pseudomonadati</taxon>
        <taxon>Pseudomonadota</taxon>
        <taxon>Gammaproteobacteria</taxon>
        <taxon>Enterobacterales</taxon>
        <taxon>Morganellaceae</taxon>
        <taxon>Xenorhabdus</taxon>
    </lineage>
</organism>
<dbReference type="PROSITE" id="PS51257">
    <property type="entry name" value="PROKAR_LIPOPROTEIN"/>
    <property type="match status" value="1"/>
</dbReference>
<accession>A0ABU4S424</accession>